<dbReference type="PANTHER" id="PTHR43464">
    <property type="entry name" value="METHYLTRANSFERASE"/>
    <property type="match status" value="1"/>
</dbReference>
<keyword evidence="6" id="KW-1185">Reference proteome</keyword>
<dbReference type="Pfam" id="PF13649">
    <property type="entry name" value="Methyltransf_25"/>
    <property type="match status" value="1"/>
</dbReference>
<accession>A0ABN3UMW2</accession>
<dbReference type="PANTHER" id="PTHR43464:SF19">
    <property type="entry name" value="UBIQUINONE BIOSYNTHESIS O-METHYLTRANSFERASE, MITOCHONDRIAL"/>
    <property type="match status" value="1"/>
</dbReference>
<dbReference type="CDD" id="cd02440">
    <property type="entry name" value="AdoMet_MTases"/>
    <property type="match status" value="1"/>
</dbReference>
<dbReference type="Proteomes" id="UP001501326">
    <property type="component" value="Unassembled WGS sequence"/>
</dbReference>
<dbReference type="RefSeq" id="WP_344192568.1">
    <property type="nucleotide sequence ID" value="NZ_BAAARN010000001.1"/>
</dbReference>
<evidence type="ECO:0000259" key="4">
    <source>
        <dbReference type="Pfam" id="PF13649"/>
    </source>
</evidence>
<dbReference type="InterPro" id="IPR041698">
    <property type="entry name" value="Methyltransf_25"/>
</dbReference>
<reference evidence="5 6" key="1">
    <citation type="journal article" date="2019" name="Int. J. Syst. Evol. Microbiol.">
        <title>The Global Catalogue of Microorganisms (GCM) 10K type strain sequencing project: providing services to taxonomists for standard genome sequencing and annotation.</title>
        <authorList>
            <consortium name="The Broad Institute Genomics Platform"/>
            <consortium name="The Broad Institute Genome Sequencing Center for Infectious Disease"/>
            <person name="Wu L."/>
            <person name="Ma J."/>
        </authorList>
    </citation>
    <scope>NUCLEOTIDE SEQUENCE [LARGE SCALE GENOMIC DNA]</scope>
    <source>
        <strain evidence="5 6">JCM 16378</strain>
    </source>
</reference>
<keyword evidence="1 5" id="KW-0489">Methyltransferase</keyword>
<name>A0ABN3UMW2_9MICO</name>
<sequence>MTAPPLGGHPRVSTIEELMELLDSLYGADADRTSVGASDFWGRLLQQSDHVLNTDLPDANLVAWRSAGHLPSVGDLGRRPTALDVGCGLGRNANWLASQDFSVTGIDIAEPALAEAIRRGGARADGERARYLSRDFLRDEVPGAPFDLVYDSGCFHHLAPHRRISYRAALDVALAPGGWFGICTFAAGRMGSTADDAQLLRQGALDGGVGYSLVELEHVFADLELVAAGRLPAADEVGEPVFTQDFLHAALFCRP</sequence>
<comment type="caution">
    <text evidence="5">The sequence shown here is derived from an EMBL/GenBank/DDBJ whole genome shotgun (WGS) entry which is preliminary data.</text>
</comment>
<dbReference type="GO" id="GO:0008168">
    <property type="term" value="F:methyltransferase activity"/>
    <property type="evidence" value="ECO:0007669"/>
    <property type="project" value="UniProtKB-KW"/>
</dbReference>
<evidence type="ECO:0000313" key="6">
    <source>
        <dbReference type="Proteomes" id="UP001501326"/>
    </source>
</evidence>
<gene>
    <name evidence="5" type="ORF">GCM10009867_19300</name>
</gene>
<evidence type="ECO:0000313" key="5">
    <source>
        <dbReference type="EMBL" id="GAA2735902.1"/>
    </source>
</evidence>
<dbReference type="Gene3D" id="3.40.50.150">
    <property type="entry name" value="Vaccinia Virus protein VP39"/>
    <property type="match status" value="1"/>
</dbReference>
<dbReference type="InterPro" id="IPR029063">
    <property type="entry name" value="SAM-dependent_MTases_sf"/>
</dbReference>
<keyword evidence="3" id="KW-0949">S-adenosyl-L-methionine</keyword>
<dbReference type="EMBL" id="BAAARN010000001">
    <property type="protein sequence ID" value="GAA2735902.1"/>
    <property type="molecule type" value="Genomic_DNA"/>
</dbReference>
<evidence type="ECO:0000256" key="2">
    <source>
        <dbReference type="ARBA" id="ARBA00022679"/>
    </source>
</evidence>
<evidence type="ECO:0000256" key="3">
    <source>
        <dbReference type="ARBA" id="ARBA00022691"/>
    </source>
</evidence>
<evidence type="ECO:0000256" key="1">
    <source>
        <dbReference type="ARBA" id="ARBA00022603"/>
    </source>
</evidence>
<organism evidence="5 6">
    <name type="scientific">Pedococcus aerophilus</name>
    <dbReference type="NCBI Taxonomy" id="436356"/>
    <lineage>
        <taxon>Bacteria</taxon>
        <taxon>Bacillati</taxon>
        <taxon>Actinomycetota</taxon>
        <taxon>Actinomycetes</taxon>
        <taxon>Micrococcales</taxon>
        <taxon>Intrasporangiaceae</taxon>
        <taxon>Pedococcus</taxon>
    </lineage>
</organism>
<keyword evidence="2" id="KW-0808">Transferase</keyword>
<dbReference type="GO" id="GO:0032259">
    <property type="term" value="P:methylation"/>
    <property type="evidence" value="ECO:0007669"/>
    <property type="project" value="UniProtKB-KW"/>
</dbReference>
<proteinExistence type="predicted"/>
<feature type="domain" description="Methyltransferase" evidence="4">
    <location>
        <begin position="83"/>
        <end position="178"/>
    </location>
</feature>
<dbReference type="SUPFAM" id="SSF53335">
    <property type="entry name" value="S-adenosyl-L-methionine-dependent methyltransferases"/>
    <property type="match status" value="1"/>
</dbReference>
<protein>
    <submittedName>
        <fullName evidence="5">Class I SAM-dependent methyltransferase</fullName>
    </submittedName>
</protein>